<dbReference type="PIRSF" id="PIRSF000525">
    <property type="entry name" value="SerC"/>
    <property type="match status" value="1"/>
</dbReference>
<comment type="similarity">
    <text evidence="3">Belongs to the class-V pyridoxal-phosphate-dependent aminotransferase family. SerC subfamily.</text>
</comment>
<dbReference type="SUPFAM" id="SSF53383">
    <property type="entry name" value="PLP-dependent transferases"/>
    <property type="match status" value="1"/>
</dbReference>
<keyword evidence="13" id="KW-1185">Reference proteome</keyword>
<dbReference type="EC" id="2.6.1.52" evidence="4"/>
<dbReference type="NCBIfam" id="TIGR01364">
    <property type="entry name" value="serC_1"/>
    <property type="match status" value="1"/>
</dbReference>
<evidence type="ECO:0000256" key="5">
    <source>
        <dbReference type="ARBA" id="ARBA00022576"/>
    </source>
</evidence>
<dbReference type="Proteomes" id="UP000823046">
    <property type="component" value="Unassembled WGS sequence"/>
</dbReference>
<comment type="catalytic activity">
    <reaction evidence="10">
        <text>O-phospho-L-serine + 2-oxoglutarate = 3-phosphooxypyruvate + L-glutamate</text>
        <dbReference type="Rhea" id="RHEA:14329"/>
        <dbReference type="ChEBI" id="CHEBI:16810"/>
        <dbReference type="ChEBI" id="CHEBI:18110"/>
        <dbReference type="ChEBI" id="CHEBI:29985"/>
        <dbReference type="ChEBI" id="CHEBI:57524"/>
        <dbReference type="EC" id="2.6.1.52"/>
    </reaction>
</comment>
<reference evidence="12 13" key="1">
    <citation type="journal article" date="2020" name="bioRxiv">
        <title>Metabolic contributions of an alphaproteobacterial endosymbiont in the apicomplexan Cardiosporidium cionae.</title>
        <authorList>
            <person name="Hunter E.S."/>
            <person name="Paight C.J."/>
            <person name="Lane C.E."/>
        </authorList>
    </citation>
    <scope>NUCLEOTIDE SEQUENCE [LARGE SCALE GENOMIC DNA]</scope>
    <source>
        <strain evidence="12">ESH_2018</strain>
    </source>
</reference>
<comment type="caution">
    <text evidence="12">The sequence shown here is derived from an EMBL/GenBank/DDBJ whole genome shotgun (WGS) entry which is preliminary data.</text>
</comment>
<name>A0ABQ7JAT9_9APIC</name>
<evidence type="ECO:0000256" key="8">
    <source>
        <dbReference type="ARBA" id="ARBA00022898"/>
    </source>
</evidence>
<keyword evidence="8" id="KW-0663">Pyridoxal phosphate</keyword>
<dbReference type="PANTHER" id="PTHR43247:SF1">
    <property type="entry name" value="PHOSPHOSERINE AMINOTRANSFERASE"/>
    <property type="match status" value="1"/>
</dbReference>
<dbReference type="InterPro" id="IPR015424">
    <property type="entry name" value="PyrdxlP-dep_Trfase"/>
</dbReference>
<comment type="pathway">
    <text evidence="2">Amino-acid biosynthesis; L-serine biosynthesis; L-serine from 3-phospho-D-glycerate: step 2/3.</text>
</comment>
<dbReference type="HAMAP" id="MF_00160">
    <property type="entry name" value="SerC_aminotrans_5"/>
    <property type="match status" value="1"/>
</dbReference>
<keyword evidence="5 12" id="KW-0032">Aminotransferase</keyword>
<accession>A0ABQ7JAT9</accession>
<evidence type="ECO:0000256" key="10">
    <source>
        <dbReference type="ARBA" id="ARBA00049007"/>
    </source>
</evidence>
<dbReference type="EMBL" id="JADAQX010000235">
    <property type="protein sequence ID" value="KAF8821107.1"/>
    <property type="molecule type" value="Genomic_DNA"/>
</dbReference>
<dbReference type="InterPro" id="IPR015422">
    <property type="entry name" value="PyrdxlP-dep_Trfase_small"/>
</dbReference>
<feature type="domain" description="Aminotransferase class V" evidence="11">
    <location>
        <begin position="17"/>
        <end position="364"/>
    </location>
</feature>
<gene>
    <name evidence="12" type="ORF">IE077_002455</name>
</gene>
<evidence type="ECO:0000256" key="2">
    <source>
        <dbReference type="ARBA" id="ARBA00005099"/>
    </source>
</evidence>
<evidence type="ECO:0000313" key="13">
    <source>
        <dbReference type="Proteomes" id="UP000823046"/>
    </source>
</evidence>
<dbReference type="NCBIfam" id="NF003764">
    <property type="entry name" value="PRK05355.1"/>
    <property type="match status" value="1"/>
</dbReference>
<keyword evidence="9" id="KW-0718">Serine biosynthesis</keyword>
<protein>
    <recommendedName>
        <fullName evidence="4">phosphoserine transaminase</fullName>
        <ecNumber evidence="4">2.6.1.52</ecNumber>
    </recommendedName>
</protein>
<dbReference type="InterPro" id="IPR022278">
    <property type="entry name" value="Pser_aminoTfrase"/>
</dbReference>
<evidence type="ECO:0000256" key="9">
    <source>
        <dbReference type="ARBA" id="ARBA00023299"/>
    </source>
</evidence>
<dbReference type="Gene3D" id="3.40.640.10">
    <property type="entry name" value="Type I PLP-dependent aspartate aminotransferase-like (Major domain)"/>
    <property type="match status" value="1"/>
</dbReference>
<dbReference type="InterPro" id="IPR015421">
    <property type="entry name" value="PyrdxlP-dep_Trfase_major"/>
</dbReference>
<dbReference type="Gene3D" id="3.90.1150.10">
    <property type="entry name" value="Aspartate Aminotransferase, domain 1"/>
    <property type="match status" value="1"/>
</dbReference>
<organism evidence="12 13">
    <name type="scientific">Cardiosporidium cionae</name>
    <dbReference type="NCBI Taxonomy" id="476202"/>
    <lineage>
        <taxon>Eukaryota</taxon>
        <taxon>Sar</taxon>
        <taxon>Alveolata</taxon>
        <taxon>Apicomplexa</taxon>
        <taxon>Aconoidasida</taxon>
        <taxon>Nephromycida</taxon>
        <taxon>Cardiosporidium</taxon>
    </lineage>
</organism>
<keyword evidence="7" id="KW-0808">Transferase</keyword>
<evidence type="ECO:0000313" key="12">
    <source>
        <dbReference type="EMBL" id="KAF8821107.1"/>
    </source>
</evidence>
<dbReference type="Pfam" id="PF00266">
    <property type="entry name" value="Aminotran_5"/>
    <property type="match status" value="1"/>
</dbReference>
<sequence length="379" mass="42360">MAAIPKKANEEFGRDVNFSAGPSCLPIEVLHTIQEELFNHKGVGMGVMEMSHRSKAFRRIIDEATADTRELINLPSNYKLLFMHGGGSMQFSCIPLNLLEKEGNMADYVVTGQWSDKAVKECSKFGHPVRRCDTKDSHYTLIPPQSEWLKETSVAKYIYYCANETIAGVEFKETPESGNIPLIADMSSNLCSKPIDVEKHALIFGSAQKNIGPAGCTIVMVQEALLNKELPICPAVCSYKLTSDNQSLYNTPNCWSIYVVGLMMKYLKQKGGLAHWKNYSEEKSQLLYSTIDSSDGYYSSPVAISCRSAMNIPFRVGKQNEDLEKEFLLEAAKQHLVNLEGHRSVGGCRASLYTGMSLEGVYRLTEFMKIFQEEHPLTC</sequence>
<dbReference type="PANTHER" id="PTHR43247">
    <property type="entry name" value="PHOSPHOSERINE AMINOTRANSFERASE"/>
    <property type="match status" value="1"/>
</dbReference>
<evidence type="ECO:0000256" key="7">
    <source>
        <dbReference type="ARBA" id="ARBA00022679"/>
    </source>
</evidence>
<evidence type="ECO:0000259" key="11">
    <source>
        <dbReference type="Pfam" id="PF00266"/>
    </source>
</evidence>
<keyword evidence="6" id="KW-0028">Amino-acid biosynthesis</keyword>
<dbReference type="InterPro" id="IPR000192">
    <property type="entry name" value="Aminotrans_V_dom"/>
</dbReference>
<evidence type="ECO:0000256" key="1">
    <source>
        <dbReference type="ARBA" id="ARBA00001933"/>
    </source>
</evidence>
<comment type="cofactor">
    <cofactor evidence="1">
        <name>pyridoxal 5'-phosphate</name>
        <dbReference type="ChEBI" id="CHEBI:597326"/>
    </cofactor>
</comment>
<evidence type="ECO:0000256" key="4">
    <source>
        <dbReference type="ARBA" id="ARBA00013030"/>
    </source>
</evidence>
<proteinExistence type="inferred from homology"/>
<dbReference type="GO" id="GO:0008483">
    <property type="term" value="F:transaminase activity"/>
    <property type="evidence" value="ECO:0007669"/>
    <property type="project" value="UniProtKB-KW"/>
</dbReference>
<evidence type="ECO:0000256" key="6">
    <source>
        <dbReference type="ARBA" id="ARBA00022605"/>
    </source>
</evidence>
<evidence type="ECO:0000256" key="3">
    <source>
        <dbReference type="ARBA" id="ARBA00006904"/>
    </source>
</evidence>